<dbReference type="Pfam" id="PF26594">
    <property type="entry name" value="KH_NusA_2nd"/>
    <property type="match status" value="1"/>
</dbReference>
<dbReference type="InterPro" id="IPR058582">
    <property type="entry name" value="KH_NusA_2nd"/>
</dbReference>
<dbReference type="GO" id="GO:0006353">
    <property type="term" value="P:DNA-templated transcription termination"/>
    <property type="evidence" value="ECO:0007669"/>
    <property type="project" value="UniProtKB-UniRule"/>
</dbReference>
<dbReference type="InterPro" id="IPR036555">
    <property type="entry name" value="NusA_N_sf"/>
</dbReference>
<dbReference type="Proteomes" id="UP000231464">
    <property type="component" value="Unassembled WGS sequence"/>
</dbReference>
<dbReference type="EMBL" id="PFBP01000027">
    <property type="protein sequence ID" value="PIT89859.1"/>
    <property type="molecule type" value="Genomic_DNA"/>
</dbReference>
<dbReference type="InterPro" id="IPR015946">
    <property type="entry name" value="KH_dom-like_a/b"/>
</dbReference>
<dbReference type="GO" id="GO:0003700">
    <property type="term" value="F:DNA-binding transcription factor activity"/>
    <property type="evidence" value="ECO:0007669"/>
    <property type="project" value="InterPro"/>
</dbReference>
<dbReference type="Gene3D" id="3.30.1480.10">
    <property type="entry name" value="NusA, N-terminal domain"/>
    <property type="match status" value="2"/>
</dbReference>
<keyword evidence="5 7" id="KW-0805">Transcription regulation</keyword>
<dbReference type="AlphaFoldDB" id="A0A2M6WAP3"/>
<dbReference type="GO" id="GO:0031564">
    <property type="term" value="P:transcription antitermination"/>
    <property type="evidence" value="ECO:0007669"/>
    <property type="project" value="UniProtKB-UniRule"/>
</dbReference>
<sequence>MPEELNLAIQQICDEKGLSLEMVKETIEEALSAAYRKDFGDKKTQNIKVRFDLPTGYFEVFDVKEVVEDELKEKYEKIREEIEKLKAEGKEISEEMMKEIQEKAEGEKQSVISDKESKKEKKSRKMKKDTEEGGKTEEVKEEEIKSETEKIEEEEKKFNPRTMISLSEARLENKKAELGEQIIKKLEVPSDFGRMAAQTAKQVIIQKLREAERNNIFANFKDKVGELVNGTVQRLEGRVILVDLGPAIGVVIPSDQSRNDNYKSGIKLKFYLRSVEQTARGPEILLSRTHPEMLRRLFKLEVPEVNSGAVQIKGIARDAGFRSKIAVMAKENDLDPIGACIGQRGTRVQTIINELGGEKIDIIEWNDNLEKFIMNALAPAKILRVEIDEKNKIARAFVKEDQYSLAIGREGQNVRLAAQLAGLKIDVVMNKETDEKVDEKIADEVQTNEDQTEEKKTTE</sequence>
<dbReference type="InterPro" id="IPR009019">
    <property type="entry name" value="KH_sf_prok-type"/>
</dbReference>
<evidence type="ECO:0000256" key="7">
    <source>
        <dbReference type="HAMAP-Rule" id="MF_00945"/>
    </source>
</evidence>
<dbReference type="PANTHER" id="PTHR22648">
    <property type="entry name" value="TRANSCRIPTION TERMINATION FACTOR NUSA"/>
    <property type="match status" value="1"/>
</dbReference>
<evidence type="ECO:0000256" key="4">
    <source>
        <dbReference type="ARBA" id="ARBA00022884"/>
    </source>
</evidence>
<name>A0A2M6WAP3_9BACT</name>
<evidence type="ECO:0000313" key="10">
    <source>
        <dbReference type="EMBL" id="PIT89859.1"/>
    </source>
</evidence>
<comment type="function">
    <text evidence="7">Participates in both transcription termination and antitermination.</text>
</comment>
<gene>
    <name evidence="7 10" type="primary">nusA</name>
    <name evidence="10" type="ORF">COU23_01685</name>
</gene>
<reference evidence="11" key="1">
    <citation type="submission" date="2017-09" db="EMBL/GenBank/DDBJ databases">
        <title>Depth-based differentiation of microbial function through sediment-hosted aquifers and enrichment of novel symbionts in the deep terrestrial subsurface.</title>
        <authorList>
            <person name="Probst A.J."/>
            <person name="Ladd B."/>
            <person name="Jarett J.K."/>
            <person name="Geller-Mcgrath D.E."/>
            <person name="Sieber C.M.K."/>
            <person name="Emerson J.B."/>
            <person name="Anantharaman K."/>
            <person name="Thomas B.C."/>
            <person name="Malmstrom R."/>
            <person name="Stieglmeier M."/>
            <person name="Klingl A."/>
            <person name="Woyke T."/>
            <person name="Ryan C.M."/>
            <person name="Banfield J.F."/>
        </authorList>
    </citation>
    <scope>NUCLEOTIDE SEQUENCE [LARGE SCALE GENOMIC DNA]</scope>
</reference>
<dbReference type="HAMAP" id="MF_00945_B">
    <property type="entry name" value="NusA_B"/>
    <property type="match status" value="1"/>
</dbReference>
<keyword evidence="4 7" id="KW-0694">RNA-binding</keyword>
<protein>
    <recommendedName>
        <fullName evidence="7">Transcription termination/antitermination protein NusA</fullName>
    </recommendedName>
</protein>
<dbReference type="SUPFAM" id="SSF69705">
    <property type="entry name" value="Transcription factor NusA, N-terminal domain"/>
    <property type="match status" value="1"/>
</dbReference>
<dbReference type="InterPro" id="IPR013735">
    <property type="entry name" value="TF_NusA_N"/>
</dbReference>
<comment type="similarity">
    <text evidence="7">Belongs to the NusA family.</text>
</comment>
<evidence type="ECO:0000256" key="3">
    <source>
        <dbReference type="ARBA" id="ARBA00022814"/>
    </source>
</evidence>
<organism evidence="10 11">
    <name type="scientific">Candidatus Kuenenbacteria bacterium CG10_big_fil_rev_8_21_14_0_10_36_11</name>
    <dbReference type="NCBI Taxonomy" id="1974618"/>
    <lineage>
        <taxon>Bacteria</taxon>
        <taxon>Candidatus Kueneniibacteriota</taxon>
    </lineage>
</organism>
<evidence type="ECO:0000256" key="2">
    <source>
        <dbReference type="ARBA" id="ARBA00022490"/>
    </source>
</evidence>
<comment type="subcellular location">
    <subcellularLocation>
        <location evidence="7">Cytoplasm</location>
    </subcellularLocation>
</comment>
<proteinExistence type="inferred from homology"/>
<dbReference type="Pfam" id="PF13184">
    <property type="entry name" value="KH_NusA_1st"/>
    <property type="match status" value="1"/>
</dbReference>
<dbReference type="SUPFAM" id="SSF54814">
    <property type="entry name" value="Prokaryotic type KH domain (KH-domain type II)"/>
    <property type="match status" value="2"/>
</dbReference>
<feature type="domain" description="S1 motif" evidence="9">
    <location>
        <begin position="225"/>
        <end position="289"/>
    </location>
</feature>
<keyword evidence="3 7" id="KW-0889">Transcription antitermination</keyword>
<accession>A0A2M6WAP3</accession>
<dbReference type="FunFam" id="3.30.300.20:FF:000005">
    <property type="entry name" value="Transcription termination/antitermination protein NusA"/>
    <property type="match status" value="1"/>
</dbReference>
<dbReference type="Gene3D" id="3.30.300.20">
    <property type="match status" value="2"/>
</dbReference>
<dbReference type="InterPro" id="IPR030842">
    <property type="entry name" value="TF_NusA_bacterial"/>
</dbReference>
<dbReference type="PANTHER" id="PTHR22648:SF0">
    <property type="entry name" value="TRANSCRIPTION TERMINATION_ANTITERMINATION PROTEIN NUSA"/>
    <property type="match status" value="1"/>
</dbReference>
<feature type="region of interest" description="Disordered" evidence="8">
    <location>
        <begin position="101"/>
        <end position="156"/>
    </location>
</feature>
<dbReference type="SMART" id="SM00316">
    <property type="entry name" value="S1"/>
    <property type="match status" value="1"/>
</dbReference>
<dbReference type="Pfam" id="PF08529">
    <property type="entry name" value="NusA_N"/>
    <property type="match status" value="2"/>
</dbReference>
<dbReference type="Gene3D" id="2.40.50.140">
    <property type="entry name" value="Nucleic acid-binding proteins"/>
    <property type="match status" value="1"/>
</dbReference>
<keyword evidence="1 7" id="KW-0806">Transcription termination</keyword>
<keyword evidence="2 7" id="KW-0963">Cytoplasm</keyword>
<dbReference type="CDD" id="cd04455">
    <property type="entry name" value="S1_NusA"/>
    <property type="match status" value="1"/>
</dbReference>
<dbReference type="InterPro" id="IPR010213">
    <property type="entry name" value="TF_NusA"/>
</dbReference>
<dbReference type="FunFam" id="3.30.300.20:FF:000002">
    <property type="entry name" value="Transcription termination/antitermination protein NusA"/>
    <property type="match status" value="1"/>
</dbReference>
<dbReference type="SUPFAM" id="SSF50249">
    <property type="entry name" value="Nucleic acid-binding proteins"/>
    <property type="match status" value="1"/>
</dbReference>
<dbReference type="PROSITE" id="PS50126">
    <property type="entry name" value="S1"/>
    <property type="match status" value="1"/>
</dbReference>
<dbReference type="InterPro" id="IPR003029">
    <property type="entry name" value="S1_domain"/>
</dbReference>
<feature type="compositionally biased region" description="Basic and acidic residues" evidence="8">
    <location>
        <begin position="128"/>
        <end position="156"/>
    </location>
</feature>
<feature type="compositionally biased region" description="Basic and acidic residues" evidence="8">
    <location>
        <begin position="101"/>
        <end position="119"/>
    </location>
</feature>
<comment type="subunit">
    <text evidence="7">Monomer. Binds directly to the core enzyme of the DNA-dependent RNA polymerase and to nascent RNA.</text>
</comment>
<evidence type="ECO:0000256" key="1">
    <source>
        <dbReference type="ARBA" id="ARBA00022472"/>
    </source>
</evidence>
<dbReference type="InterPro" id="IPR025249">
    <property type="entry name" value="TF_NusA_KH_1st"/>
</dbReference>
<evidence type="ECO:0000256" key="5">
    <source>
        <dbReference type="ARBA" id="ARBA00023015"/>
    </source>
</evidence>
<dbReference type="CDD" id="cd02134">
    <property type="entry name" value="KH-II_NusA_rpt1"/>
    <property type="match status" value="1"/>
</dbReference>
<evidence type="ECO:0000259" key="9">
    <source>
        <dbReference type="PROSITE" id="PS50126"/>
    </source>
</evidence>
<feature type="region of interest" description="Disordered" evidence="8">
    <location>
        <begin position="436"/>
        <end position="459"/>
    </location>
</feature>
<dbReference type="GO" id="GO:0005829">
    <property type="term" value="C:cytosol"/>
    <property type="evidence" value="ECO:0007669"/>
    <property type="project" value="TreeGrafter"/>
</dbReference>
<comment type="caution">
    <text evidence="10">The sequence shown here is derived from an EMBL/GenBank/DDBJ whole genome shotgun (WGS) entry which is preliminary data.</text>
</comment>
<evidence type="ECO:0000313" key="11">
    <source>
        <dbReference type="Proteomes" id="UP000231464"/>
    </source>
</evidence>
<dbReference type="GO" id="GO:0003723">
    <property type="term" value="F:RNA binding"/>
    <property type="evidence" value="ECO:0007669"/>
    <property type="project" value="UniProtKB-UniRule"/>
</dbReference>
<evidence type="ECO:0000256" key="6">
    <source>
        <dbReference type="ARBA" id="ARBA00023163"/>
    </source>
</evidence>
<keyword evidence="6 7" id="KW-0804">Transcription</keyword>
<evidence type="ECO:0000256" key="8">
    <source>
        <dbReference type="SAM" id="MobiDB-lite"/>
    </source>
</evidence>
<dbReference type="NCBIfam" id="TIGR01953">
    <property type="entry name" value="NusA"/>
    <property type="match status" value="1"/>
</dbReference>
<dbReference type="InterPro" id="IPR012340">
    <property type="entry name" value="NA-bd_OB-fold"/>
</dbReference>
<dbReference type="CDD" id="cd22529">
    <property type="entry name" value="KH-II_NusA_rpt2"/>
    <property type="match status" value="1"/>
</dbReference>